<sequence>MNLLEEFLTEFNLLHEAMKKDAHRDQNFGKLMYYLKNRNPIVKQYYDDIDKARQLRNILVHEKKEKYNIAEPTEMFVERLRLIRSKFENPETVALFKRPITSLNNSDTFKKALNDMRQQQVSQYPVFEGNEFLGMLTDNGITKWLTLVSTETFIDLSTYQVRDLIQLDDKDTSYIIVDKNYPLHKVEEKMTELVNRKGYSKLSILITPKGHIKSRDDIIGIITPADMPRVLEYLK</sequence>
<evidence type="ECO:0000313" key="3">
    <source>
        <dbReference type="EMBL" id="CAD2072395.1"/>
    </source>
</evidence>
<keyword evidence="4" id="KW-1185">Reference proteome</keyword>
<gene>
    <name evidence="3" type="ORF">JEOPIN946_00491</name>
</gene>
<feature type="domain" description="CBS" evidence="2">
    <location>
        <begin position="96"/>
        <end position="156"/>
    </location>
</feature>
<reference evidence="3 4" key="1">
    <citation type="submission" date="2020-07" db="EMBL/GenBank/DDBJ databases">
        <authorList>
            <person name="Criscuolo A."/>
        </authorList>
    </citation>
    <scope>NUCLEOTIDE SEQUENCE [LARGE SCALE GENOMIC DNA]</scope>
    <source>
        <strain evidence="3">CIP107946</strain>
    </source>
</reference>
<keyword evidence="1" id="KW-0129">CBS domain</keyword>
<dbReference type="Gene3D" id="3.10.580.10">
    <property type="entry name" value="CBS-domain"/>
    <property type="match status" value="1"/>
</dbReference>
<accession>A0A6V7R5V1</accession>
<dbReference type="Proteomes" id="UP000588186">
    <property type="component" value="Unassembled WGS sequence"/>
</dbReference>
<dbReference type="PROSITE" id="PS51371">
    <property type="entry name" value="CBS"/>
    <property type="match status" value="1"/>
</dbReference>
<evidence type="ECO:0000256" key="1">
    <source>
        <dbReference type="PROSITE-ProRule" id="PRU00703"/>
    </source>
</evidence>
<dbReference type="InterPro" id="IPR000644">
    <property type="entry name" value="CBS_dom"/>
</dbReference>
<comment type="caution">
    <text evidence="3">The sequence shown here is derived from an EMBL/GenBank/DDBJ whole genome shotgun (WGS) entry which is preliminary data.</text>
</comment>
<dbReference type="SUPFAM" id="SSF54631">
    <property type="entry name" value="CBS-domain pair"/>
    <property type="match status" value="1"/>
</dbReference>
<dbReference type="InterPro" id="IPR046342">
    <property type="entry name" value="CBS_dom_sf"/>
</dbReference>
<dbReference type="Pfam" id="PF00571">
    <property type="entry name" value="CBS"/>
    <property type="match status" value="1"/>
</dbReference>
<evidence type="ECO:0000313" key="4">
    <source>
        <dbReference type="Proteomes" id="UP000588186"/>
    </source>
</evidence>
<dbReference type="RefSeq" id="WP_186076530.1">
    <property type="nucleotide sequence ID" value="NZ_CAJEWB010000005.1"/>
</dbReference>
<dbReference type="EMBL" id="CAJEWB010000005">
    <property type="protein sequence ID" value="CAD2072395.1"/>
    <property type="molecule type" value="Genomic_DNA"/>
</dbReference>
<proteinExistence type="predicted"/>
<organism evidence="3 4">
    <name type="scientific">Phocicoccus pinnipedialis</name>
    <dbReference type="NCBI Taxonomy" id="110845"/>
    <lineage>
        <taxon>Bacteria</taxon>
        <taxon>Bacillati</taxon>
        <taxon>Bacillota</taxon>
        <taxon>Bacilli</taxon>
        <taxon>Bacillales</taxon>
        <taxon>Salinicoccaceae</taxon>
        <taxon>Phocicoccus</taxon>
    </lineage>
</organism>
<protein>
    <recommendedName>
        <fullName evidence="2">CBS domain-containing protein</fullName>
    </recommendedName>
</protein>
<evidence type="ECO:0000259" key="2">
    <source>
        <dbReference type="PROSITE" id="PS51371"/>
    </source>
</evidence>
<dbReference type="AlphaFoldDB" id="A0A6V7R5V1"/>
<name>A0A6V7R5V1_9BACL</name>